<organism evidence="1 2">
    <name type="scientific">Enterococcus larvae</name>
    <dbReference type="NCBI Taxonomy" id="2794352"/>
    <lineage>
        <taxon>Bacteria</taxon>
        <taxon>Bacillati</taxon>
        <taxon>Bacillota</taxon>
        <taxon>Bacilli</taxon>
        <taxon>Lactobacillales</taxon>
        <taxon>Enterococcaceae</taxon>
        <taxon>Enterococcus</taxon>
    </lineage>
</organism>
<dbReference type="EMBL" id="JAEDXU010000003">
    <property type="protein sequence ID" value="MBP1046084.1"/>
    <property type="molecule type" value="Genomic_DNA"/>
</dbReference>
<reference evidence="1 2" key="1">
    <citation type="submission" date="2020-12" db="EMBL/GenBank/DDBJ databases">
        <title>Vagococcus allomyrinae sp. nov. and Enterococcus lavae sp. nov., isolated from the larvae of Allomyrina dichotoma.</title>
        <authorList>
            <person name="Lee S.D."/>
        </authorList>
    </citation>
    <scope>NUCLEOTIDE SEQUENCE [LARGE SCALE GENOMIC DNA]</scope>
    <source>
        <strain evidence="1 2">BWM-S5</strain>
    </source>
</reference>
<accession>A0ABS4CI05</accession>
<proteinExistence type="predicted"/>
<comment type="caution">
    <text evidence="1">The sequence shown here is derived from an EMBL/GenBank/DDBJ whole genome shotgun (WGS) entry which is preliminary data.</text>
</comment>
<dbReference type="Gene3D" id="3.40.630.190">
    <property type="entry name" value="LCP protein"/>
    <property type="match status" value="1"/>
</dbReference>
<keyword evidence="2" id="KW-1185">Reference proteome</keyword>
<evidence type="ECO:0000313" key="1">
    <source>
        <dbReference type="EMBL" id="MBP1046084.1"/>
    </source>
</evidence>
<name>A0ABS4CI05_9ENTE</name>
<dbReference type="Proteomes" id="UP000673375">
    <property type="component" value="Unassembled WGS sequence"/>
</dbReference>
<protein>
    <recommendedName>
        <fullName evidence="3">Transcriptional regulator</fullName>
    </recommendedName>
</protein>
<sequence length="221" mass="25892">MTILFVIEDGFQTTFYLYLLQGGKKKLLRFSPDLFLTDGESLAQKYMQLSIDDFLVLLKAMTHLEIKGYIIGAKEKIIDFLLKDKEQLSIDNPKAFVYEKEHTVFEQGKLMVDKKMLREFITYQLDADNALGIFERQEYALRLIRNELLSDKRLTAMPRKFSRLKKSIETNLKLSDLLKFFSAYKERGDERTQRLTVPDSQIGVKVDEPSVWLQQIKQFLS</sequence>
<evidence type="ECO:0008006" key="3">
    <source>
        <dbReference type="Google" id="ProtNLM"/>
    </source>
</evidence>
<gene>
    <name evidence="1" type="ORF">I6N96_07295</name>
</gene>
<evidence type="ECO:0000313" key="2">
    <source>
        <dbReference type="Proteomes" id="UP000673375"/>
    </source>
</evidence>